<feature type="transmembrane region" description="Helical" evidence="9">
    <location>
        <begin position="304"/>
        <end position="322"/>
    </location>
</feature>
<keyword evidence="6 9" id="KW-0472">Membrane</keyword>
<evidence type="ECO:0000313" key="12">
    <source>
        <dbReference type="Proteomes" id="UP000078486"/>
    </source>
</evidence>
<feature type="transmembrane region" description="Helical" evidence="9">
    <location>
        <begin position="191"/>
        <end position="209"/>
    </location>
</feature>
<dbReference type="PROSITE" id="PS50850">
    <property type="entry name" value="MFS"/>
    <property type="match status" value="1"/>
</dbReference>
<organism evidence="11 12">
    <name type="scientific">Termitidicoccus mucosus</name>
    <dbReference type="NCBI Taxonomy" id="1184151"/>
    <lineage>
        <taxon>Bacteria</taxon>
        <taxon>Pseudomonadati</taxon>
        <taxon>Verrucomicrobiota</taxon>
        <taxon>Opitutia</taxon>
        <taxon>Opitutales</taxon>
        <taxon>Opitutaceae</taxon>
        <taxon>Termitidicoccus</taxon>
    </lineage>
</organism>
<comment type="similarity">
    <text evidence="7">Belongs to the major facilitator superfamily. Drug:H(+) antiporter-3 (DHA3) (TC 2.A.1.21) family.</text>
</comment>
<feature type="transmembrane region" description="Helical" evidence="9">
    <location>
        <begin position="384"/>
        <end position="413"/>
    </location>
</feature>
<feature type="transmembrane region" description="Helical" evidence="9">
    <location>
        <begin position="270"/>
        <end position="292"/>
    </location>
</feature>
<dbReference type="CDD" id="cd06173">
    <property type="entry name" value="MFS_MefA_like"/>
    <property type="match status" value="1"/>
</dbReference>
<feature type="transmembrane region" description="Helical" evidence="9">
    <location>
        <begin position="31"/>
        <end position="50"/>
    </location>
</feature>
<feature type="transmembrane region" description="Helical" evidence="9">
    <location>
        <begin position="246"/>
        <end position="264"/>
    </location>
</feature>
<keyword evidence="2" id="KW-0813">Transport</keyword>
<dbReference type="Gene3D" id="1.20.1250.20">
    <property type="entry name" value="MFS general substrate transporter like domains"/>
    <property type="match status" value="2"/>
</dbReference>
<dbReference type="PANTHER" id="PTHR23513:SF9">
    <property type="entry name" value="ENTEROBACTIN EXPORTER ENTS"/>
    <property type="match status" value="1"/>
</dbReference>
<dbReference type="PANTHER" id="PTHR23513">
    <property type="entry name" value="INTEGRAL MEMBRANE EFFLUX PROTEIN-RELATED"/>
    <property type="match status" value="1"/>
</dbReference>
<dbReference type="InterPro" id="IPR011701">
    <property type="entry name" value="MFS"/>
</dbReference>
<dbReference type="EMBL" id="LRRQ01000119">
    <property type="protein sequence ID" value="OAM88779.1"/>
    <property type="molecule type" value="Genomic_DNA"/>
</dbReference>
<comment type="caution">
    <text evidence="11">The sequence shown here is derived from an EMBL/GenBank/DDBJ whole genome shotgun (WGS) entry which is preliminary data.</text>
</comment>
<evidence type="ECO:0000256" key="2">
    <source>
        <dbReference type="ARBA" id="ARBA00022448"/>
    </source>
</evidence>
<keyword evidence="5 9" id="KW-1133">Transmembrane helix</keyword>
<evidence type="ECO:0000256" key="9">
    <source>
        <dbReference type="SAM" id="Phobius"/>
    </source>
</evidence>
<keyword evidence="4 9" id="KW-0812">Transmembrane</keyword>
<feature type="transmembrane region" description="Helical" evidence="9">
    <location>
        <begin position="62"/>
        <end position="83"/>
    </location>
</feature>
<gene>
    <name evidence="11" type="ORF">AW736_17285</name>
</gene>
<keyword evidence="3" id="KW-1003">Cell membrane</keyword>
<evidence type="ECO:0000313" key="11">
    <source>
        <dbReference type="EMBL" id="OAM88779.1"/>
    </source>
</evidence>
<comment type="subcellular location">
    <subcellularLocation>
        <location evidence="1">Cell membrane</location>
        <topology evidence="1">Multi-pass membrane protein</topology>
    </subcellularLocation>
</comment>
<protein>
    <recommendedName>
        <fullName evidence="8">Multidrug efflux pump Tap</fullName>
    </recommendedName>
</protein>
<evidence type="ECO:0000259" key="10">
    <source>
        <dbReference type="PROSITE" id="PS50850"/>
    </source>
</evidence>
<evidence type="ECO:0000256" key="7">
    <source>
        <dbReference type="ARBA" id="ARBA00038075"/>
    </source>
</evidence>
<keyword evidence="12" id="KW-1185">Reference proteome</keyword>
<name>A0A178II24_9BACT</name>
<feature type="domain" description="Major facilitator superfamily (MFS) profile" evidence="10">
    <location>
        <begin position="1"/>
        <end position="417"/>
    </location>
</feature>
<evidence type="ECO:0000256" key="3">
    <source>
        <dbReference type="ARBA" id="ARBA00022475"/>
    </source>
</evidence>
<sequence length="429" mass="45996">MIGGFLSLFGRQAVSIAIGWQIYEWTNSATALGLMGLINVIPLIALSLPAGLLADRCDRKRIISLGAVGAAVCSLVLGLLALGHDWMPHWAPLDWGNRVLLRIALVFEKQVGSGGLNFTDPELPLIYLVLFIQAVIRMLTWPARASILPLLLPKEKLSNAIMWNSTTFETATVAGPALGGFIVAWFGFASVYFLDAAIGLLFFVLLLRVRYLNKPEPAKEGRSLWTMLAGAQFIWRKKAILGASTLDLFAVLLGAITELLPVFAKEILHVGPIGLGWLRAAPSIGAVSMALWQAHRRPFRRPGAAMLWAVGGFGAAIVTFGLSKNYALSLAALLLTGVCDNVSVVVRQSLIQLLTPDHLRGRVTGVNQVFIGSSNEIGALRGGIMVALLGPVAAVTLGGAGTVVVVLLVAWLVPDLRRLKPLNTLKPEE</sequence>
<dbReference type="AlphaFoldDB" id="A0A178II24"/>
<evidence type="ECO:0000256" key="6">
    <source>
        <dbReference type="ARBA" id="ARBA00023136"/>
    </source>
</evidence>
<evidence type="ECO:0000256" key="5">
    <source>
        <dbReference type="ARBA" id="ARBA00022989"/>
    </source>
</evidence>
<evidence type="ECO:0000256" key="1">
    <source>
        <dbReference type="ARBA" id="ARBA00004651"/>
    </source>
</evidence>
<dbReference type="STRING" id="1184151.AW736_17285"/>
<dbReference type="SUPFAM" id="SSF103473">
    <property type="entry name" value="MFS general substrate transporter"/>
    <property type="match status" value="1"/>
</dbReference>
<dbReference type="InterPro" id="IPR036259">
    <property type="entry name" value="MFS_trans_sf"/>
</dbReference>
<reference evidence="11 12" key="1">
    <citation type="submission" date="2016-01" db="EMBL/GenBank/DDBJ databases">
        <title>High potential of lignocellulose degradation of a new Verrucomicrobia species.</title>
        <authorList>
            <person name="Wang Y."/>
            <person name="Shi Y."/>
            <person name="Qiu Z."/>
            <person name="Liu S."/>
            <person name="Yang H."/>
        </authorList>
    </citation>
    <scope>NUCLEOTIDE SEQUENCE [LARGE SCALE GENOMIC DNA]</scope>
    <source>
        <strain evidence="11 12">TSB47</strain>
    </source>
</reference>
<accession>A0A178II24</accession>
<proteinExistence type="inferred from homology"/>
<dbReference type="GO" id="GO:0005886">
    <property type="term" value="C:plasma membrane"/>
    <property type="evidence" value="ECO:0007669"/>
    <property type="project" value="UniProtKB-SubCell"/>
</dbReference>
<dbReference type="InterPro" id="IPR020846">
    <property type="entry name" value="MFS_dom"/>
</dbReference>
<evidence type="ECO:0000256" key="8">
    <source>
        <dbReference type="ARBA" id="ARBA00040914"/>
    </source>
</evidence>
<dbReference type="Proteomes" id="UP000078486">
    <property type="component" value="Unassembled WGS sequence"/>
</dbReference>
<dbReference type="Pfam" id="PF07690">
    <property type="entry name" value="MFS_1"/>
    <property type="match status" value="1"/>
</dbReference>
<evidence type="ECO:0000256" key="4">
    <source>
        <dbReference type="ARBA" id="ARBA00022692"/>
    </source>
</evidence>
<dbReference type="GO" id="GO:0022857">
    <property type="term" value="F:transmembrane transporter activity"/>
    <property type="evidence" value="ECO:0007669"/>
    <property type="project" value="InterPro"/>
</dbReference>